<evidence type="ECO:0000256" key="6">
    <source>
        <dbReference type="ARBA" id="ARBA00013376"/>
    </source>
</evidence>
<evidence type="ECO:0000313" key="23">
    <source>
        <dbReference type="Proteomes" id="UP000007468"/>
    </source>
</evidence>
<feature type="domain" description="Aspartate/homoserine dehydrogenase NAD-binding" evidence="21">
    <location>
        <begin position="10"/>
        <end position="129"/>
    </location>
</feature>
<comment type="pathway">
    <text evidence="3 18">Amino-acid biosynthesis; L-methionine biosynthesis via de novo pathway; L-homoserine from L-aspartate: step 3/3.</text>
</comment>
<evidence type="ECO:0000256" key="19">
    <source>
        <dbReference type="RuleBase" id="RU004171"/>
    </source>
</evidence>
<evidence type="ECO:0000256" key="14">
    <source>
        <dbReference type="ARBA" id="ARBA00023167"/>
    </source>
</evidence>
<dbReference type="Gene3D" id="3.30.360.10">
    <property type="entry name" value="Dihydrodipicolinate Reductase, domain 2"/>
    <property type="match status" value="1"/>
</dbReference>
<dbReference type="InterPro" id="IPR036291">
    <property type="entry name" value="NAD(P)-bd_dom_sf"/>
</dbReference>
<keyword evidence="12" id="KW-0520">NAD</keyword>
<evidence type="ECO:0000256" key="9">
    <source>
        <dbReference type="ARBA" id="ARBA00022723"/>
    </source>
</evidence>
<evidence type="ECO:0000256" key="12">
    <source>
        <dbReference type="ARBA" id="ARBA00023027"/>
    </source>
</evidence>
<dbReference type="Pfam" id="PF03447">
    <property type="entry name" value="NAD_binding_3"/>
    <property type="match status" value="1"/>
</dbReference>
<dbReference type="Gene3D" id="3.40.50.720">
    <property type="entry name" value="NAD(P)-binding Rossmann-like Domain"/>
    <property type="match status" value="1"/>
</dbReference>
<dbReference type="PANTHER" id="PTHR43331">
    <property type="entry name" value="HOMOSERINE DEHYDROGENASE"/>
    <property type="match status" value="1"/>
</dbReference>
<dbReference type="InterPro" id="IPR019811">
    <property type="entry name" value="HDH_CS"/>
</dbReference>
<keyword evidence="13" id="KW-0915">Sodium</keyword>
<evidence type="ECO:0000256" key="18">
    <source>
        <dbReference type="RuleBase" id="RU000579"/>
    </source>
</evidence>
<gene>
    <name evidence="22" type="ordered locus">HMPREF0389_00764</name>
</gene>
<dbReference type="eggNOG" id="COG0460">
    <property type="taxonomic scope" value="Bacteria"/>
</dbReference>
<keyword evidence="11 18" id="KW-0560">Oxidoreductase</keyword>
<proteinExistence type="inferred from homology"/>
<organism evidence="22 23">
    <name type="scientific">Filifactor alocis (strain ATCC 35896 / CCUG 47790 / D40 B5)</name>
    <name type="common">Fusobacterium alocis</name>
    <dbReference type="NCBI Taxonomy" id="546269"/>
    <lineage>
        <taxon>Bacteria</taxon>
        <taxon>Bacillati</taxon>
        <taxon>Bacillota</taxon>
        <taxon>Clostridia</taxon>
        <taxon>Peptostreptococcales</taxon>
        <taxon>Filifactoraceae</taxon>
        <taxon>Filifactor</taxon>
    </lineage>
</organism>
<comment type="cofactor">
    <cofactor evidence="1">
        <name>a metal cation</name>
        <dbReference type="ChEBI" id="CHEBI:25213"/>
    </cofactor>
</comment>
<evidence type="ECO:0000256" key="7">
    <source>
        <dbReference type="ARBA" id="ARBA00022605"/>
    </source>
</evidence>
<evidence type="ECO:0000256" key="15">
    <source>
        <dbReference type="ARBA" id="ARBA00048841"/>
    </source>
</evidence>
<evidence type="ECO:0000256" key="8">
    <source>
        <dbReference type="ARBA" id="ARBA00022697"/>
    </source>
</evidence>
<dbReference type="AlphaFoldDB" id="D6GPZ0"/>
<dbReference type="Proteomes" id="UP000007468">
    <property type="component" value="Chromosome"/>
</dbReference>
<dbReference type="SUPFAM" id="SSF51735">
    <property type="entry name" value="NAD(P)-binding Rossmann-fold domains"/>
    <property type="match status" value="1"/>
</dbReference>
<dbReference type="PIRSF" id="PIRSF000098">
    <property type="entry name" value="Homoser_dehydrog"/>
    <property type="match status" value="1"/>
</dbReference>
<dbReference type="NCBIfam" id="NF004976">
    <property type="entry name" value="PRK06349.1"/>
    <property type="match status" value="1"/>
</dbReference>
<comment type="pathway">
    <text evidence="2 18">Amino-acid biosynthesis; L-threonine biosynthesis; L-threonine from L-aspartate: step 3/5.</text>
</comment>
<dbReference type="GO" id="GO:0046872">
    <property type="term" value="F:metal ion binding"/>
    <property type="evidence" value="ECO:0007669"/>
    <property type="project" value="UniProtKB-KW"/>
</dbReference>
<evidence type="ECO:0000256" key="17">
    <source>
        <dbReference type="PIRSR" id="PIRSR000098-2"/>
    </source>
</evidence>
<dbReference type="STRING" id="546269.HMPREF0389_00764"/>
<sequence>MKQIKIGLLGFGTVGTGVSKLIEQQNEELQQRLQAELVIEKVLVRDASKKRDCSLAQEVFTTDVNEVISHPEIDIVVEVMGGVEHTKEYVKQALKHHKHVVTANKDMLSLHLKELSEIAEQNKVGLLFEASVGGAIPVIHSMTSTMSGDKITEIMGIMNGTTNYMLTKMTEEGLGFDEVLKEAQELGYAEADPTSDVDGLDAGRKIAVLASLGFHTEVTFDQVYIQGIRNISPKDIEYAKQWGYRIKLVGIAKDNNGVEVRVHPMMLKEKNLLSQVNDSFNAICLKGAGFGDSLLYGRGAGELPTGSAVLGDVMEIADSIVRNSPMKSLVSLYRDEKIVAMDAIVSKAFLRLQKSDDCKDWSKLEAVCKESGVSVLKQLEEKDEWVLAVESKEKDRNHALEVLKQQKLIAGCNSMIRMEGE</sequence>
<dbReference type="Pfam" id="PF00742">
    <property type="entry name" value="Homoserine_dh"/>
    <property type="match status" value="1"/>
</dbReference>
<dbReference type="Gene3D" id="3.30.70.260">
    <property type="match status" value="1"/>
</dbReference>
<dbReference type="PATRIC" id="fig|546269.5.peg.1251"/>
<keyword evidence="9" id="KW-0479">Metal-binding</keyword>
<evidence type="ECO:0000256" key="13">
    <source>
        <dbReference type="ARBA" id="ARBA00023053"/>
    </source>
</evidence>
<evidence type="ECO:0000256" key="11">
    <source>
        <dbReference type="ARBA" id="ARBA00023002"/>
    </source>
</evidence>
<dbReference type="PANTHER" id="PTHR43331:SF1">
    <property type="entry name" value="HOMOSERINE DEHYDROGENASE"/>
    <property type="match status" value="1"/>
</dbReference>
<dbReference type="EMBL" id="CP002390">
    <property type="protein sequence ID" value="EFE28843.1"/>
    <property type="molecule type" value="Genomic_DNA"/>
</dbReference>
<evidence type="ECO:0000256" key="3">
    <source>
        <dbReference type="ARBA" id="ARBA00005062"/>
    </source>
</evidence>
<feature type="binding site" evidence="17">
    <location>
        <position position="190"/>
    </location>
    <ligand>
        <name>L-homoserine</name>
        <dbReference type="ChEBI" id="CHEBI:57476"/>
    </ligand>
</feature>
<dbReference type="InterPro" id="IPR016204">
    <property type="entry name" value="HDH"/>
</dbReference>
<comment type="catalytic activity">
    <reaction evidence="15">
        <text>L-homoserine + NADP(+) = L-aspartate 4-semialdehyde + NADPH + H(+)</text>
        <dbReference type="Rhea" id="RHEA:15761"/>
        <dbReference type="ChEBI" id="CHEBI:15378"/>
        <dbReference type="ChEBI" id="CHEBI:57476"/>
        <dbReference type="ChEBI" id="CHEBI:57783"/>
        <dbReference type="ChEBI" id="CHEBI:58349"/>
        <dbReference type="ChEBI" id="CHEBI:537519"/>
        <dbReference type="EC" id="1.1.1.3"/>
    </reaction>
    <physiologicalReaction direction="right-to-left" evidence="15">
        <dbReference type="Rhea" id="RHEA:15763"/>
    </physiologicalReaction>
</comment>
<dbReference type="OrthoDB" id="9808167at2"/>
<dbReference type="PROSITE" id="PS01042">
    <property type="entry name" value="HOMOSER_DHGENASE"/>
    <property type="match status" value="1"/>
</dbReference>
<dbReference type="UniPathway" id="UPA00050">
    <property type="reaction ID" value="UER00063"/>
</dbReference>
<dbReference type="KEGG" id="faa:HMPREF0389_00764"/>
<feature type="binding site" evidence="17">
    <location>
        <begin position="9"/>
        <end position="16"/>
    </location>
    <ligand>
        <name>NADP(+)</name>
        <dbReference type="ChEBI" id="CHEBI:58349"/>
    </ligand>
</feature>
<evidence type="ECO:0000256" key="4">
    <source>
        <dbReference type="ARBA" id="ARBA00006753"/>
    </source>
</evidence>
<dbReference type="UniPathway" id="UPA00051">
    <property type="reaction ID" value="UER00465"/>
</dbReference>
<evidence type="ECO:0000256" key="16">
    <source>
        <dbReference type="PIRSR" id="PIRSR000098-1"/>
    </source>
</evidence>
<evidence type="ECO:0000256" key="2">
    <source>
        <dbReference type="ARBA" id="ARBA00005056"/>
    </source>
</evidence>
<dbReference type="GO" id="GO:0009086">
    <property type="term" value="P:methionine biosynthetic process"/>
    <property type="evidence" value="ECO:0007669"/>
    <property type="project" value="UniProtKB-KW"/>
</dbReference>
<name>D6GPZ0_FILAD</name>
<dbReference type="GO" id="GO:0004412">
    <property type="term" value="F:homoserine dehydrogenase activity"/>
    <property type="evidence" value="ECO:0007669"/>
    <property type="project" value="UniProtKB-EC"/>
</dbReference>
<dbReference type="EC" id="1.1.1.3" evidence="5 18"/>
<evidence type="ECO:0000259" key="21">
    <source>
        <dbReference type="Pfam" id="PF03447"/>
    </source>
</evidence>
<dbReference type="FunFam" id="3.30.360.10:FF:000005">
    <property type="entry name" value="Homoserine dehydrogenase"/>
    <property type="match status" value="1"/>
</dbReference>
<dbReference type="FunFam" id="3.40.50.720:FF:000062">
    <property type="entry name" value="Homoserine dehydrogenase"/>
    <property type="match status" value="1"/>
</dbReference>
<dbReference type="InterPro" id="IPR001342">
    <property type="entry name" value="HDH_cat"/>
</dbReference>
<keyword evidence="14 18" id="KW-0486">Methionine biosynthesis</keyword>
<accession>D6GPZ0</accession>
<feature type="active site" description="Proton donor" evidence="16">
    <location>
        <position position="205"/>
    </location>
</feature>
<keyword evidence="8 18" id="KW-0791">Threonine biosynthesis</keyword>
<comment type="similarity">
    <text evidence="4 19">Belongs to the homoserine dehydrogenase family.</text>
</comment>
<feature type="domain" description="Homoserine dehydrogenase catalytic" evidence="20">
    <location>
        <begin position="137"/>
        <end position="314"/>
    </location>
</feature>
<dbReference type="GO" id="GO:0009088">
    <property type="term" value="P:threonine biosynthetic process"/>
    <property type="evidence" value="ECO:0007669"/>
    <property type="project" value="UniProtKB-UniPathway"/>
</dbReference>
<protein>
    <recommendedName>
        <fullName evidence="6 18">Homoserine dehydrogenase</fullName>
        <ecNumber evidence="5 18">1.1.1.3</ecNumber>
    </recommendedName>
</protein>
<evidence type="ECO:0000313" key="22">
    <source>
        <dbReference type="EMBL" id="EFE28843.1"/>
    </source>
</evidence>
<dbReference type="SUPFAM" id="SSF55347">
    <property type="entry name" value="Glyceraldehyde-3-phosphate dehydrogenase-like, C-terminal domain"/>
    <property type="match status" value="1"/>
</dbReference>
<dbReference type="RefSeq" id="WP_014262761.1">
    <property type="nucleotide sequence ID" value="NC_016630.1"/>
</dbReference>
<keyword evidence="23" id="KW-1185">Reference proteome</keyword>
<dbReference type="InterPro" id="IPR005106">
    <property type="entry name" value="Asp/hSer_DH_NAD-bd"/>
</dbReference>
<reference evidence="23" key="1">
    <citation type="submission" date="2010-12" db="EMBL/GenBank/DDBJ databases">
        <title>The genome sequence of Filifactor alocis strain ATCC 35896.</title>
        <authorList>
            <consortium name="The Broad Institute Genome Sequencing Platform"/>
            <person name="Ward D."/>
            <person name="Earl A."/>
            <person name="Feldgarden M."/>
            <person name="Young S.K."/>
            <person name="Gargeya S."/>
            <person name="Zeng Q."/>
            <person name="Alvarado L."/>
            <person name="Berlin A."/>
            <person name="Bochicchio J."/>
            <person name="Chapman S.B."/>
            <person name="Chen Z."/>
            <person name="Freedman E."/>
            <person name="Gellesch M."/>
            <person name="Goldberg J."/>
            <person name="Griggs A."/>
            <person name="Gujja S."/>
            <person name="Heilman E."/>
            <person name="Heiman D."/>
            <person name="Howarth C."/>
            <person name="Mehta T."/>
            <person name="Neiman D."/>
            <person name="Pearson M."/>
            <person name="Roberts A."/>
            <person name="Saif S."/>
            <person name="Shea T."/>
            <person name="Shenoy N."/>
            <person name="Sisk P."/>
            <person name="Stolte C."/>
            <person name="Sykes S."/>
            <person name="White J."/>
            <person name="Yandava C."/>
            <person name="Izard J."/>
            <person name="Blanton J.M."/>
            <person name="Baranova O.V."/>
            <person name="Tanner A.C."/>
            <person name="Dewhirst F.E."/>
            <person name="Haas B."/>
            <person name="Nusbaum C."/>
            <person name="Birren B."/>
        </authorList>
    </citation>
    <scope>NUCLEOTIDE SEQUENCE [LARGE SCALE GENOMIC DNA]</scope>
    <source>
        <strain evidence="23">ATCC 35896 / CCUG 47790 / D40 B5</strain>
    </source>
</reference>
<evidence type="ECO:0000256" key="5">
    <source>
        <dbReference type="ARBA" id="ARBA00013213"/>
    </source>
</evidence>
<evidence type="ECO:0000256" key="1">
    <source>
        <dbReference type="ARBA" id="ARBA00001920"/>
    </source>
</evidence>
<evidence type="ECO:0000259" key="20">
    <source>
        <dbReference type="Pfam" id="PF00742"/>
    </source>
</evidence>
<keyword evidence="7 18" id="KW-0028">Amino-acid biosynthesis</keyword>
<feature type="binding site" evidence="17">
    <location>
        <position position="105"/>
    </location>
    <ligand>
        <name>NADPH</name>
        <dbReference type="ChEBI" id="CHEBI:57783"/>
    </ligand>
</feature>
<evidence type="ECO:0000256" key="10">
    <source>
        <dbReference type="ARBA" id="ARBA00022857"/>
    </source>
</evidence>
<dbReference type="GO" id="GO:0050661">
    <property type="term" value="F:NADP binding"/>
    <property type="evidence" value="ECO:0007669"/>
    <property type="project" value="InterPro"/>
</dbReference>
<keyword evidence="10 17" id="KW-0521">NADP</keyword>